<dbReference type="Proteomes" id="UP000838412">
    <property type="component" value="Chromosome 4"/>
</dbReference>
<comment type="similarity">
    <text evidence="4 14">Belongs to the glycosyltransferase 2 family. GalNAc-T subfamily.</text>
</comment>
<evidence type="ECO:0000256" key="6">
    <source>
        <dbReference type="ARBA" id="ARBA00022692"/>
    </source>
</evidence>
<keyword evidence="7 14" id="KW-0430">Lectin</keyword>
<dbReference type="Pfam" id="PF00652">
    <property type="entry name" value="Ricin_B_lectin"/>
    <property type="match status" value="1"/>
</dbReference>
<evidence type="ECO:0000256" key="14">
    <source>
        <dbReference type="RuleBase" id="RU361242"/>
    </source>
</evidence>
<dbReference type="GO" id="GO:0004653">
    <property type="term" value="F:polypeptide N-acetylgalactosaminyltransferase activity"/>
    <property type="evidence" value="ECO:0007669"/>
    <property type="project" value="TreeGrafter"/>
</dbReference>
<dbReference type="PANTHER" id="PTHR11675">
    <property type="entry name" value="N-ACETYLGALACTOSAMINYLTRANSFERASE"/>
    <property type="match status" value="1"/>
</dbReference>
<evidence type="ECO:0000256" key="12">
    <source>
        <dbReference type="ARBA" id="ARBA00023157"/>
    </source>
</evidence>
<gene>
    <name evidence="17" type="primary">GALNT13</name>
    <name evidence="17" type="ORF">BLAG_LOCUS18121</name>
</gene>
<dbReference type="OrthoDB" id="9982049at2759"/>
<evidence type="ECO:0000256" key="11">
    <source>
        <dbReference type="ARBA" id="ARBA00023136"/>
    </source>
</evidence>
<keyword evidence="8" id="KW-0735">Signal-anchor</keyword>
<dbReference type="EMBL" id="OV696689">
    <property type="protein sequence ID" value="CAH1263419.1"/>
    <property type="molecule type" value="Genomic_DNA"/>
</dbReference>
<evidence type="ECO:0000313" key="17">
    <source>
        <dbReference type="EMBL" id="CAH1263419.1"/>
    </source>
</evidence>
<feature type="domain" description="Ricin B lectin" evidence="16">
    <location>
        <begin position="521"/>
        <end position="637"/>
    </location>
</feature>
<feature type="region of interest" description="Disordered" evidence="15">
    <location>
        <begin position="130"/>
        <end position="158"/>
    </location>
</feature>
<comment type="pathway">
    <text evidence="3 14">Protein modification; protein glycosylation.</text>
</comment>
<dbReference type="InterPro" id="IPR045885">
    <property type="entry name" value="GalNAc-T"/>
</dbReference>
<keyword evidence="11 14" id="KW-0472">Membrane</keyword>
<evidence type="ECO:0000256" key="10">
    <source>
        <dbReference type="ARBA" id="ARBA00023034"/>
    </source>
</evidence>
<evidence type="ECO:0000256" key="4">
    <source>
        <dbReference type="ARBA" id="ARBA00005680"/>
    </source>
</evidence>
<dbReference type="GO" id="GO:0000139">
    <property type="term" value="C:Golgi membrane"/>
    <property type="evidence" value="ECO:0007669"/>
    <property type="project" value="UniProtKB-SubCell"/>
</dbReference>
<dbReference type="SUPFAM" id="SSF50370">
    <property type="entry name" value="Ricin B-like lectins"/>
    <property type="match status" value="1"/>
</dbReference>
<dbReference type="Gene3D" id="2.80.10.50">
    <property type="match status" value="1"/>
</dbReference>
<organism evidence="17 18">
    <name type="scientific">Branchiostoma lanceolatum</name>
    <name type="common">Common lancelet</name>
    <name type="synonym">Amphioxus lanceolatum</name>
    <dbReference type="NCBI Taxonomy" id="7740"/>
    <lineage>
        <taxon>Eukaryota</taxon>
        <taxon>Metazoa</taxon>
        <taxon>Chordata</taxon>
        <taxon>Cephalochordata</taxon>
        <taxon>Leptocardii</taxon>
        <taxon>Amphioxiformes</taxon>
        <taxon>Branchiostomatidae</taxon>
        <taxon>Branchiostoma</taxon>
    </lineage>
</organism>
<keyword evidence="13 14" id="KW-0464">Manganese</keyword>
<evidence type="ECO:0000313" key="18">
    <source>
        <dbReference type="Proteomes" id="UP000838412"/>
    </source>
</evidence>
<evidence type="ECO:0000259" key="16">
    <source>
        <dbReference type="SMART" id="SM00458"/>
    </source>
</evidence>
<sequence length="647" mass="74093">MGVNPKVLHAVIVTSLFWVAVDVVLLSFCGTWQDNTAVRAFRDAQGRPLKPRDDPVYPDDGAAGHGRRGPPRGQVYPDSPAESIKNVPPEKGGQPEVHKQKDAWPEIPQVNQKWKEIRKEDVKWMPPLNYDVTSVPRDPNGPGEHGKGVTTKPEEEPQVKAGWKLASFNKYVSDKISYERSIPDTRLPECKTKKYPEYLPPTSVIMCFTDEAFSAVMRSVHSIINRTPPHLLEEVILVDDNSTRADLKGHLDDYVRLQPGWDKVKVMHLEKREGLIRCRLRGAEKATGPVLTFLDAHIECNVGWVEPLLHRIWEDKTNVVMPIIEAIDDKTFEYHGGVQSSRYAQRGGFSWELHFDWRIIPEYEIKRWNGDETTPIRSPTMAGGLFSIDKSYFYELGTYDDKMDTWGGENLELSFKIWMCGGTLEQPPCSKVGHVFRSSAPYSNPSGPKTFIRNTLRVVEVWLDSYKDLFYALNPHMQGEPYGDVSERKRIRERLQCKSFDWFLENIFPELPIPDKNVQGRGELKNLGGNKCMDTMGEHAPYVGLYSCHGMGGNQVFSYTWKNVISYQERCLAVSRNKPDRVTLYPCKDRDILKWKHEKGGTFSVVGDGRCLDYDYAESLLSLRNCNEGMNQRWMFNNYYDDRGNKI</sequence>
<dbReference type="InterPro" id="IPR000772">
    <property type="entry name" value="Ricin_B_lectin"/>
</dbReference>
<dbReference type="AlphaFoldDB" id="A0A8J9ZU59"/>
<dbReference type="SMART" id="SM00458">
    <property type="entry name" value="RICIN"/>
    <property type="match status" value="1"/>
</dbReference>
<dbReference type="UniPathway" id="UPA00378"/>
<keyword evidence="12 14" id="KW-1015">Disulfide bond</keyword>
<dbReference type="EC" id="2.4.1.-" evidence="14"/>
<reference evidence="17" key="1">
    <citation type="submission" date="2022-01" db="EMBL/GenBank/DDBJ databases">
        <authorList>
            <person name="Braso-Vives M."/>
        </authorList>
    </citation>
    <scope>NUCLEOTIDE SEQUENCE</scope>
</reference>
<dbReference type="CDD" id="cd23437">
    <property type="entry name" value="beta-trefoil_Ricin_GALNT7"/>
    <property type="match status" value="1"/>
</dbReference>
<accession>A0A8J9ZU59</accession>
<dbReference type="SUPFAM" id="SSF53448">
    <property type="entry name" value="Nucleotide-diphospho-sugar transferases"/>
    <property type="match status" value="1"/>
</dbReference>
<feature type="transmembrane region" description="Helical" evidence="14">
    <location>
        <begin position="7"/>
        <end position="28"/>
    </location>
</feature>
<feature type="compositionally biased region" description="Basic and acidic residues" evidence="15">
    <location>
        <begin position="44"/>
        <end position="55"/>
    </location>
</feature>
<evidence type="ECO:0000256" key="7">
    <source>
        <dbReference type="ARBA" id="ARBA00022734"/>
    </source>
</evidence>
<comment type="subcellular location">
    <subcellularLocation>
        <location evidence="2 14">Golgi apparatus membrane</location>
        <topology evidence="2 14">Single-pass type II membrane protein</topology>
    </subcellularLocation>
</comment>
<evidence type="ECO:0000256" key="8">
    <source>
        <dbReference type="ARBA" id="ARBA00022968"/>
    </source>
</evidence>
<dbReference type="InterPro" id="IPR001173">
    <property type="entry name" value="Glyco_trans_2-like"/>
</dbReference>
<keyword evidence="14" id="KW-0328">Glycosyltransferase</keyword>
<comment type="cofactor">
    <cofactor evidence="1 14">
        <name>Mn(2+)</name>
        <dbReference type="ChEBI" id="CHEBI:29035"/>
    </cofactor>
</comment>
<evidence type="ECO:0000256" key="9">
    <source>
        <dbReference type="ARBA" id="ARBA00022989"/>
    </source>
</evidence>
<name>A0A8J9ZU59_BRALA</name>
<dbReference type="CDD" id="cd02510">
    <property type="entry name" value="pp-GalNAc-T"/>
    <property type="match status" value="1"/>
</dbReference>
<evidence type="ECO:0000256" key="5">
    <source>
        <dbReference type="ARBA" id="ARBA00012644"/>
    </source>
</evidence>
<dbReference type="Gene3D" id="3.90.550.10">
    <property type="entry name" value="Spore Coat Polysaccharide Biosynthesis Protein SpsA, Chain A"/>
    <property type="match status" value="1"/>
</dbReference>
<keyword evidence="18" id="KW-1185">Reference proteome</keyword>
<dbReference type="FunFam" id="3.90.550.10:FF:000088">
    <property type="entry name" value="Polypeptide N-acetylgalactosaminyltransferase"/>
    <property type="match status" value="1"/>
</dbReference>
<dbReference type="GO" id="GO:0030246">
    <property type="term" value="F:carbohydrate binding"/>
    <property type="evidence" value="ECO:0007669"/>
    <property type="project" value="UniProtKB-KW"/>
</dbReference>
<evidence type="ECO:0000256" key="13">
    <source>
        <dbReference type="ARBA" id="ARBA00023211"/>
    </source>
</evidence>
<dbReference type="InterPro" id="IPR035992">
    <property type="entry name" value="Ricin_B-like_lectins"/>
</dbReference>
<dbReference type="PANTHER" id="PTHR11675:SF43">
    <property type="entry name" value="POLYPEPTIDE N-ACETYLGALACTOSAMINYLTRANSFERASE 1"/>
    <property type="match status" value="1"/>
</dbReference>
<feature type="region of interest" description="Disordered" evidence="15">
    <location>
        <begin position="44"/>
        <end position="106"/>
    </location>
</feature>
<evidence type="ECO:0000256" key="2">
    <source>
        <dbReference type="ARBA" id="ARBA00004323"/>
    </source>
</evidence>
<dbReference type="Pfam" id="PF00535">
    <property type="entry name" value="Glycos_transf_2"/>
    <property type="match status" value="1"/>
</dbReference>
<proteinExistence type="inferred from homology"/>
<evidence type="ECO:0000256" key="1">
    <source>
        <dbReference type="ARBA" id="ARBA00001936"/>
    </source>
</evidence>
<evidence type="ECO:0000256" key="3">
    <source>
        <dbReference type="ARBA" id="ARBA00004922"/>
    </source>
</evidence>
<feature type="compositionally biased region" description="Basic and acidic residues" evidence="15">
    <location>
        <begin position="144"/>
        <end position="158"/>
    </location>
</feature>
<dbReference type="GO" id="GO:0006493">
    <property type="term" value="P:protein O-linked glycosylation"/>
    <property type="evidence" value="ECO:0007669"/>
    <property type="project" value="TreeGrafter"/>
</dbReference>
<keyword evidence="6 14" id="KW-0812">Transmembrane</keyword>
<keyword evidence="10 14" id="KW-0333">Golgi apparatus</keyword>
<keyword evidence="9 14" id="KW-1133">Transmembrane helix</keyword>
<dbReference type="PROSITE" id="PS50231">
    <property type="entry name" value="RICIN_B_LECTIN"/>
    <property type="match status" value="1"/>
</dbReference>
<keyword evidence="14" id="KW-0808">Transferase</keyword>
<protein>
    <recommendedName>
        <fullName evidence="5 14">Polypeptide N-acetylgalactosaminyltransferase</fullName>
        <ecNumber evidence="14">2.4.1.-</ecNumber>
    </recommendedName>
    <alternativeName>
        <fullName evidence="14">Protein-UDP acetylgalactosaminyltransferase</fullName>
    </alternativeName>
</protein>
<dbReference type="InterPro" id="IPR029044">
    <property type="entry name" value="Nucleotide-diphossugar_trans"/>
</dbReference>
<evidence type="ECO:0000256" key="15">
    <source>
        <dbReference type="SAM" id="MobiDB-lite"/>
    </source>
</evidence>